<dbReference type="Pfam" id="PF08534">
    <property type="entry name" value="Redoxin"/>
    <property type="match status" value="1"/>
</dbReference>
<dbReference type="PANTHER" id="PTHR42852">
    <property type="entry name" value="THIOL:DISULFIDE INTERCHANGE PROTEIN DSBE"/>
    <property type="match status" value="1"/>
</dbReference>
<dbReference type="InterPro" id="IPR013740">
    <property type="entry name" value="Redoxin"/>
</dbReference>
<accession>A0ABN6E2Y5</accession>
<name>A0ABN6E2Y5_9BACT</name>
<sequence length="178" mass="19638">MRKALIAAVVLLLATGAGYLGYAAGQRPQETPTQGVRVGQPALDFALKNMQDEVVTLAQMQGKVVLLNLWATWCPPCLAEMPSMEKLNRVMAGEDFVMLAVNVEADGRETVGEFLKKQPHSFTVLLDTDAEVQARYGVYRFPESFIIDRNGIIVKHVIGARDWAAPDMVSYLQSLVKE</sequence>
<evidence type="ECO:0000256" key="1">
    <source>
        <dbReference type="ARBA" id="ARBA00004196"/>
    </source>
</evidence>
<gene>
    <name evidence="6" type="primary">resA</name>
    <name evidence="6" type="ORF">DESUT3_25850</name>
</gene>
<dbReference type="InterPro" id="IPR017937">
    <property type="entry name" value="Thioredoxin_CS"/>
</dbReference>
<dbReference type="SUPFAM" id="SSF52833">
    <property type="entry name" value="Thioredoxin-like"/>
    <property type="match status" value="1"/>
</dbReference>
<reference evidence="6 7" key="1">
    <citation type="journal article" date="2016" name="C (Basel)">
        <title>Selective Growth of and Electricity Production by Marine Exoelectrogenic Bacteria in Self-Aggregated Hydrogel of Microbially Reduced Graphene Oxide.</title>
        <authorList>
            <person name="Yoshida N."/>
            <person name="Goto Y."/>
            <person name="Miyata Y."/>
        </authorList>
    </citation>
    <scope>NUCLEOTIDE SEQUENCE [LARGE SCALE GENOMIC DNA]</scope>
    <source>
        <strain evidence="6 7">NIT-T3</strain>
    </source>
</reference>
<organism evidence="6 7">
    <name type="scientific">Desulfuromonas versatilis</name>
    <dbReference type="NCBI Taxonomy" id="2802975"/>
    <lineage>
        <taxon>Bacteria</taxon>
        <taxon>Pseudomonadati</taxon>
        <taxon>Thermodesulfobacteriota</taxon>
        <taxon>Desulfuromonadia</taxon>
        <taxon>Desulfuromonadales</taxon>
        <taxon>Desulfuromonadaceae</taxon>
        <taxon>Desulfuromonas</taxon>
    </lineage>
</organism>
<dbReference type="PROSITE" id="PS51352">
    <property type="entry name" value="THIOREDOXIN_2"/>
    <property type="match status" value="1"/>
</dbReference>
<reference evidence="6 7" key="2">
    <citation type="journal article" date="2021" name="Int. J. Syst. Evol. Microbiol.">
        <title>Isolation and Polyphasic Characterization of Desulfuromonas versatilis sp. Nov., an Electrogenic Bacteria Capable of Versatile Metabolism Isolated from a Graphene Oxide-Reducing Enrichment Culture.</title>
        <authorList>
            <person name="Xie L."/>
            <person name="Yoshida N."/>
            <person name="Ishii S."/>
            <person name="Meng L."/>
        </authorList>
    </citation>
    <scope>NUCLEOTIDE SEQUENCE [LARGE SCALE GENOMIC DNA]</scope>
    <source>
        <strain evidence="6 7">NIT-T3</strain>
    </source>
</reference>
<comment type="subcellular location">
    <subcellularLocation>
        <location evidence="1">Cell envelope</location>
    </subcellularLocation>
</comment>
<protein>
    <submittedName>
        <fullName evidence="6">Thioredoxin</fullName>
    </submittedName>
</protein>
<evidence type="ECO:0000256" key="2">
    <source>
        <dbReference type="ARBA" id="ARBA00022748"/>
    </source>
</evidence>
<dbReference type="Gene3D" id="3.40.30.10">
    <property type="entry name" value="Glutaredoxin"/>
    <property type="match status" value="1"/>
</dbReference>
<evidence type="ECO:0000313" key="6">
    <source>
        <dbReference type="EMBL" id="BCR05516.1"/>
    </source>
</evidence>
<keyword evidence="2" id="KW-0201">Cytochrome c-type biogenesis</keyword>
<dbReference type="CDD" id="cd02966">
    <property type="entry name" value="TlpA_like_family"/>
    <property type="match status" value="1"/>
</dbReference>
<dbReference type="PANTHER" id="PTHR42852:SF6">
    <property type="entry name" value="THIOL:DISULFIDE INTERCHANGE PROTEIN DSBE"/>
    <property type="match status" value="1"/>
</dbReference>
<evidence type="ECO:0000256" key="4">
    <source>
        <dbReference type="ARBA" id="ARBA00023284"/>
    </source>
</evidence>
<dbReference type="Proteomes" id="UP001319827">
    <property type="component" value="Chromosome"/>
</dbReference>
<dbReference type="PROSITE" id="PS00194">
    <property type="entry name" value="THIOREDOXIN_1"/>
    <property type="match status" value="1"/>
</dbReference>
<proteinExistence type="predicted"/>
<keyword evidence="7" id="KW-1185">Reference proteome</keyword>
<keyword evidence="3" id="KW-1015">Disulfide bond</keyword>
<dbReference type="RefSeq" id="WP_221248936.1">
    <property type="nucleotide sequence ID" value="NZ_AP024355.1"/>
</dbReference>
<feature type="domain" description="Thioredoxin" evidence="5">
    <location>
        <begin position="36"/>
        <end position="177"/>
    </location>
</feature>
<evidence type="ECO:0000259" key="5">
    <source>
        <dbReference type="PROSITE" id="PS51352"/>
    </source>
</evidence>
<evidence type="ECO:0000313" key="7">
    <source>
        <dbReference type="Proteomes" id="UP001319827"/>
    </source>
</evidence>
<dbReference type="InterPro" id="IPR050553">
    <property type="entry name" value="Thioredoxin_ResA/DsbE_sf"/>
</dbReference>
<dbReference type="EMBL" id="AP024355">
    <property type="protein sequence ID" value="BCR05516.1"/>
    <property type="molecule type" value="Genomic_DNA"/>
</dbReference>
<dbReference type="InterPro" id="IPR036249">
    <property type="entry name" value="Thioredoxin-like_sf"/>
</dbReference>
<evidence type="ECO:0000256" key="3">
    <source>
        <dbReference type="ARBA" id="ARBA00023157"/>
    </source>
</evidence>
<keyword evidence="4" id="KW-0676">Redox-active center</keyword>
<dbReference type="InterPro" id="IPR013766">
    <property type="entry name" value="Thioredoxin_domain"/>
</dbReference>